<evidence type="ECO:0000313" key="2">
    <source>
        <dbReference type="EnsemblMetazoa" id="GPAI045440-PA"/>
    </source>
</evidence>
<organism evidence="2 3">
    <name type="scientific">Glossina pallidipes</name>
    <name type="common">Tsetse fly</name>
    <dbReference type="NCBI Taxonomy" id="7398"/>
    <lineage>
        <taxon>Eukaryota</taxon>
        <taxon>Metazoa</taxon>
        <taxon>Ecdysozoa</taxon>
        <taxon>Arthropoda</taxon>
        <taxon>Hexapoda</taxon>
        <taxon>Insecta</taxon>
        <taxon>Pterygota</taxon>
        <taxon>Neoptera</taxon>
        <taxon>Endopterygota</taxon>
        <taxon>Diptera</taxon>
        <taxon>Brachycera</taxon>
        <taxon>Muscomorpha</taxon>
        <taxon>Hippoboscoidea</taxon>
        <taxon>Glossinidae</taxon>
        <taxon>Glossina</taxon>
    </lineage>
</organism>
<dbReference type="Proteomes" id="UP000092445">
    <property type="component" value="Unassembled WGS sequence"/>
</dbReference>
<reference evidence="3" key="1">
    <citation type="submission" date="2014-03" db="EMBL/GenBank/DDBJ databases">
        <authorList>
            <person name="Aksoy S."/>
            <person name="Warren W."/>
            <person name="Wilson R.K."/>
        </authorList>
    </citation>
    <scope>NUCLEOTIDE SEQUENCE [LARGE SCALE GENOMIC DNA]</scope>
    <source>
        <strain evidence="3">IAEA</strain>
    </source>
</reference>
<evidence type="ECO:0000313" key="3">
    <source>
        <dbReference type="Proteomes" id="UP000092445"/>
    </source>
</evidence>
<dbReference type="VEuPathDB" id="VectorBase:GPAI045440"/>
<evidence type="ECO:0000256" key="1">
    <source>
        <dbReference type="SAM" id="MobiDB-lite"/>
    </source>
</evidence>
<reference evidence="2" key="2">
    <citation type="submission" date="2020-05" db="UniProtKB">
        <authorList>
            <consortium name="EnsemblMetazoa"/>
        </authorList>
    </citation>
    <scope>IDENTIFICATION</scope>
    <source>
        <strain evidence="2">IAEA</strain>
    </source>
</reference>
<dbReference type="EnsemblMetazoa" id="GPAI045440-RA">
    <property type="protein sequence ID" value="GPAI045440-PA"/>
    <property type="gene ID" value="GPAI045440"/>
</dbReference>
<sequence length="139" mass="16323">MRKHGVHTADISRSESPSPQTISQNTDPWYFLLLEVHVSSSTLALKMIFETFSVCSVVRCFKKEYTLLYRPREFVMSLYHIVRTKGARDYLYASSGEMYRRTTVNIIYGQQAERRYMPVDYPIKLIESSWKDQNHANVD</sequence>
<dbReference type="AlphaFoldDB" id="A0A1B0AH17"/>
<name>A0A1B0AH17_GLOPL</name>
<feature type="region of interest" description="Disordered" evidence="1">
    <location>
        <begin position="1"/>
        <end position="22"/>
    </location>
</feature>
<keyword evidence="3" id="KW-1185">Reference proteome</keyword>
<proteinExistence type="predicted"/>
<accession>A0A1B0AH17</accession>
<protein>
    <submittedName>
        <fullName evidence="2">Uncharacterized protein</fullName>
    </submittedName>
</protein>